<name>A0A078BBM8_STYLE</name>
<feature type="coiled-coil region" evidence="1">
    <location>
        <begin position="252"/>
        <end position="296"/>
    </location>
</feature>
<keyword evidence="1" id="KW-0175">Coiled coil</keyword>
<protein>
    <submittedName>
        <fullName evidence="3">Uncharacterized protein</fullName>
    </submittedName>
</protein>
<feature type="compositionally biased region" description="Polar residues" evidence="2">
    <location>
        <begin position="483"/>
        <end position="492"/>
    </location>
</feature>
<proteinExistence type="predicted"/>
<evidence type="ECO:0000313" key="4">
    <source>
        <dbReference type="Proteomes" id="UP000039865"/>
    </source>
</evidence>
<evidence type="ECO:0000256" key="2">
    <source>
        <dbReference type="SAM" id="MobiDB-lite"/>
    </source>
</evidence>
<gene>
    <name evidence="3" type="primary">Contig11851.g12671</name>
    <name evidence="3" type="ORF">STYLEM_20774</name>
</gene>
<dbReference type="EMBL" id="CCKQ01019602">
    <property type="protein sequence ID" value="CDW91616.1"/>
    <property type="molecule type" value="Genomic_DNA"/>
</dbReference>
<feature type="compositionally biased region" description="Polar residues" evidence="2">
    <location>
        <begin position="454"/>
        <end position="475"/>
    </location>
</feature>
<feature type="coiled-coil region" evidence="1">
    <location>
        <begin position="84"/>
        <end position="181"/>
    </location>
</feature>
<dbReference type="InParanoid" id="A0A078BBM8"/>
<feature type="region of interest" description="Disordered" evidence="2">
    <location>
        <begin position="449"/>
        <end position="504"/>
    </location>
</feature>
<keyword evidence="4" id="KW-1185">Reference proteome</keyword>
<accession>A0A078BBM8</accession>
<organism evidence="3 4">
    <name type="scientific">Stylonychia lemnae</name>
    <name type="common">Ciliate</name>
    <dbReference type="NCBI Taxonomy" id="5949"/>
    <lineage>
        <taxon>Eukaryota</taxon>
        <taxon>Sar</taxon>
        <taxon>Alveolata</taxon>
        <taxon>Ciliophora</taxon>
        <taxon>Intramacronucleata</taxon>
        <taxon>Spirotrichea</taxon>
        <taxon>Stichotrichia</taxon>
        <taxon>Sporadotrichida</taxon>
        <taxon>Oxytrichidae</taxon>
        <taxon>Stylonychinae</taxon>
        <taxon>Stylonychia</taxon>
    </lineage>
</organism>
<feature type="coiled-coil region" evidence="1">
    <location>
        <begin position="3"/>
        <end position="48"/>
    </location>
</feature>
<feature type="compositionally biased region" description="Basic and acidic residues" evidence="2">
    <location>
        <begin position="493"/>
        <end position="504"/>
    </location>
</feature>
<evidence type="ECO:0000256" key="1">
    <source>
        <dbReference type="SAM" id="Coils"/>
    </source>
</evidence>
<sequence length="504" mass="58796">MQVQQLEERLRYLKEEKDIAQRDYQTKINGQEQEIDMTRKELDELQRINGNKDGDNRDIKGKLTNNKDKLVHSDSDYSLLRDQNDIILKQNKAIKDEIAMLEDQITDEKKRQLEQRAIKDKLSHSLYRGADQSSHLLEKEEELVNRLREKELEQQIKEDKLRQLERENIDKDQKLSHVKTQVAQEDSRLTNIQTQIQHQITENDRCLELGMRFKDQHLMEEVKAKELYTRSREINDKIARRDAEIDLIVVDHKNYQRDNQLLKEKLEVLMQERDALRRHTEKVAQANKAIEEELDSFVSLDDSIVKTLEKRDHNLSPIVSQYNPRGSQLPNAATMQTQSFGVQSSRMFDLQSAEQAKISTYRPAVLHSQAAHQIQYPQPQLQNQLYMSHARLPELQAQDLYKSQTAYKYDNLSNDDLRRTSAGETHNFASSYGRESHALRFLNPRSLNGGPILQNESSKGNLHQSQVAPPNQLSITHLGGSSYHAQNYQPSYNRKEHSPLRSNF</sequence>
<reference evidence="3 4" key="1">
    <citation type="submission" date="2014-06" db="EMBL/GenBank/DDBJ databases">
        <authorList>
            <person name="Swart Estienne"/>
        </authorList>
    </citation>
    <scope>NUCLEOTIDE SEQUENCE [LARGE SCALE GENOMIC DNA]</scope>
    <source>
        <strain evidence="3 4">130c</strain>
    </source>
</reference>
<evidence type="ECO:0000313" key="3">
    <source>
        <dbReference type="EMBL" id="CDW91616.1"/>
    </source>
</evidence>
<dbReference type="AlphaFoldDB" id="A0A078BBM8"/>
<dbReference type="Proteomes" id="UP000039865">
    <property type="component" value="Unassembled WGS sequence"/>
</dbReference>